<comment type="caution">
    <text evidence="1">The sequence shown here is derived from an EMBL/GenBank/DDBJ whole genome shotgun (WGS) entry which is preliminary data.</text>
</comment>
<evidence type="ECO:0000313" key="1">
    <source>
        <dbReference type="EMBL" id="KDN85655.1"/>
    </source>
</evidence>
<organism evidence="1 2">
    <name type="scientific">Kitasatospora cheerisanensis KCTC 2395</name>
    <dbReference type="NCBI Taxonomy" id="1348663"/>
    <lineage>
        <taxon>Bacteria</taxon>
        <taxon>Bacillati</taxon>
        <taxon>Actinomycetota</taxon>
        <taxon>Actinomycetes</taxon>
        <taxon>Kitasatosporales</taxon>
        <taxon>Streptomycetaceae</taxon>
        <taxon>Kitasatospora</taxon>
    </lineage>
</organism>
<evidence type="ECO:0000313" key="2">
    <source>
        <dbReference type="Proteomes" id="UP000027178"/>
    </source>
</evidence>
<keyword evidence="2" id="KW-1185">Reference proteome</keyword>
<dbReference type="RefSeq" id="WP_051652993.1">
    <property type="nucleotide sequence ID" value="NZ_KK853997.1"/>
</dbReference>
<proteinExistence type="predicted"/>
<dbReference type="HOGENOM" id="CLU_151345_0_0_11"/>
<dbReference type="eggNOG" id="ENOG50328JG">
    <property type="taxonomic scope" value="Bacteria"/>
</dbReference>
<gene>
    <name evidence="1" type="ORF">KCH_25640</name>
</gene>
<reference evidence="1 2" key="1">
    <citation type="submission" date="2014-05" db="EMBL/GenBank/DDBJ databases">
        <title>Draft Genome Sequence of Kitasatospora cheerisanensis KCTC 2395.</title>
        <authorList>
            <person name="Nam D.H."/>
        </authorList>
    </citation>
    <scope>NUCLEOTIDE SEQUENCE [LARGE SCALE GENOMIC DNA]</scope>
    <source>
        <strain evidence="1 2">KCTC 2395</strain>
    </source>
</reference>
<accession>A0A066Z666</accession>
<dbReference type="PATRIC" id="fig|1348663.4.peg.2481"/>
<dbReference type="AlphaFoldDB" id="A0A066Z666"/>
<protein>
    <submittedName>
        <fullName evidence="1">Uncharacterized protein</fullName>
    </submittedName>
</protein>
<dbReference type="EMBL" id="JNBY01000080">
    <property type="protein sequence ID" value="KDN85655.1"/>
    <property type="molecule type" value="Genomic_DNA"/>
</dbReference>
<name>A0A066Z666_9ACTN</name>
<sequence length="100" mass="10851">MELADRYGIPHSQLMGAGDGRWTALDRAKALAYTAFVRQVCDGCGTRPQEWDEQAGGDRFAYIAATHRCPGCELIAAEQEQVPDGADGRGVRIGLTPRTE</sequence>
<dbReference type="Proteomes" id="UP000027178">
    <property type="component" value="Unassembled WGS sequence"/>
</dbReference>